<dbReference type="EC" id="6.1.1.16" evidence="10"/>
<feature type="binding site" evidence="10">
    <location>
        <position position="31"/>
    </location>
    <ligand>
        <name>Zn(2+)</name>
        <dbReference type="ChEBI" id="CHEBI:29105"/>
    </ligand>
</feature>
<dbReference type="NCBIfam" id="TIGR00435">
    <property type="entry name" value="cysS"/>
    <property type="match status" value="1"/>
</dbReference>
<feature type="binding site" evidence="10">
    <location>
        <position position="277"/>
    </location>
    <ligand>
        <name>Zn(2+)</name>
        <dbReference type="ChEBI" id="CHEBI:29105"/>
    </ligand>
</feature>
<evidence type="ECO:0000256" key="5">
    <source>
        <dbReference type="ARBA" id="ARBA00022741"/>
    </source>
</evidence>
<evidence type="ECO:0000256" key="7">
    <source>
        <dbReference type="ARBA" id="ARBA00022840"/>
    </source>
</evidence>
<evidence type="ECO:0000256" key="9">
    <source>
        <dbReference type="ARBA" id="ARBA00023146"/>
    </source>
</evidence>
<evidence type="ECO:0000256" key="8">
    <source>
        <dbReference type="ARBA" id="ARBA00022917"/>
    </source>
</evidence>
<feature type="short sequence motif" description="'HIGH' region" evidence="10">
    <location>
        <begin position="33"/>
        <end position="43"/>
    </location>
</feature>
<dbReference type="InterPro" id="IPR014729">
    <property type="entry name" value="Rossmann-like_a/b/a_fold"/>
</dbReference>
<dbReference type="PRINTS" id="PR00983">
    <property type="entry name" value="TRNASYNTHCYS"/>
</dbReference>
<organism evidence="13 14">
    <name type="scientific">Peteryoungia algae</name>
    <dbReference type="NCBI Taxonomy" id="2919917"/>
    <lineage>
        <taxon>Bacteria</taxon>
        <taxon>Pseudomonadati</taxon>
        <taxon>Pseudomonadota</taxon>
        <taxon>Alphaproteobacteria</taxon>
        <taxon>Hyphomicrobiales</taxon>
        <taxon>Rhizobiaceae</taxon>
        <taxon>Peteryoungia</taxon>
    </lineage>
</organism>
<evidence type="ECO:0000259" key="11">
    <source>
        <dbReference type="Pfam" id="PF01406"/>
    </source>
</evidence>
<evidence type="ECO:0000256" key="1">
    <source>
        <dbReference type="ARBA" id="ARBA00005594"/>
    </source>
</evidence>
<comment type="similarity">
    <text evidence="1 10">Belongs to the class-I aminoacyl-tRNA synthetase family.</text>
</comment>
<feature type="binding site" evidence="10">
    <location>
        <position position="281"/>
    </location>
    <ligand>
        <name>Zn(2+)</name>
        <dbReference type="ChEBI" id="CHEBI:29105"/>
    </ligand>
</feature>
<keyword evidence="7 10" id="KW-0067">ATP-binding</keyword>
<dbReference type="InterPro" id="IPR056411">
    <property type="entry name" value="CysS_C"/>
</dbReference>
<dbReference type="Pfam" id="PF23493">
    <property type="entry name" value="CysS_C"/>
    <property type="match status" value="1"/>
</dbReference>
<keyword evidence="6 10" id="KW-0862">Zinc</keyword>
<dbReference type="PANTHER" id="PTHR10890">
    <property type="entry name" value="CYSTEINYL-TRNA SYNTHETASE"/>
    <property type="match status" value="1"/>
</dbReference>
<geneLocation type="plasmid" evidence="13">
    <name>unnamed</name>
</geneLocation>
<keyword evidence="3 10" id="KW-0436">Ligase</keyword>
<comment type="catalytic activity">
    <reaction evidence="10">
        <text>tRNA(Cys) + L-cysteine + ATP = L-cysteinyl-tRNA(Cys) + AMP + diphosphate</text>
        <dbReference type="Rhea" id="RHEA:17773"/>
        <dbReference type="Rhea" id="RHEA-COMP:9661"/>
        <dbReference type="Rhea" id="RHEA-COMP:9679"/>
        <dbReference type="ChEBI" id="CHEBI:30616"/>
        <dbReference type="ChEBI" id="CHEBI:33019"/>
        <dbReference type="ChEBI" id="CHEBI:35235"/>
        <dbReference type="ChEBI" id="CHEBI:78442"/>
        <dbReference type="ChEBI" id="CHEBI:78517"/>
        <dbReference type="ChEBI" id="CHEBI:456215"/>
        <dbReference type="EC" id="6.1.1.16"/>
    </reaction>
</comment>
<evidence type="ECO:0000259" key="12">
    <source>
        <dbReference type="Pfam" id="PF23493"/>
    </source>
</evidence>
<keyword evidence="8 10" id="KW-0648">Protein biosynthesis</keyword>
<feature type="binding site" evidence="10">
    <location>
        <position position="237"/>
    </location>
    <ligand>
        <name>Zn(2+)</name>
        <dbReference type="ChEBI" id="CHEBI:29105"/>
    </ligand>
</feature>
<dbReference type="InterPro" id="IPR015803">
    <property type="entry name" value="Cys-tRNA-ligase"/>
</dbReference>
<evidence type="ECO:0000256" key="3">
    <source>
        <dbReference type="ARBA" id="ARBA00022598"/>
    </source>
</evidence>
<keyword evidence="4 10" id="KW-0479">Metal-binding</keyword>
<dbReference type="InterPro" id="IPR024909">
    <property type="entry name" value="Cys-tRNA/MSH_ligase"/>
</dbReference>
<comment type="subunit">
    <text evidence="2 10">Monomer.</text>
</comment>
<accession>A0ABT0D419</accession>
<comment type="caution">
    <text evidence="13">The sequence shown here is derived from an EMBL/GenBank/DDBJ whole genome shotgun (WGS) entry which is preliminary data.</text>
</comment>
<sequence length="494" mass="54708">MAGGLKLYNTLTREKVDFEPIDPDNVRLYVCGPTVYDFAHIGNARPVIVFDVLYRLLRHIHGADKVTYVRNITDVDDKINARALRDFGGQIGDGSMSLNEAIRAVTGKTESQFHEDVAALGCLKPTVEPRATDNIPQMIVIIQRLLDMGHAYVAQGSEGHEVLFSTASMADYGMLSKRKLEDQQAGARVAVENHKMNPADFVLWKQSADTEPGWPASFTFEKTVYPIHGRPGWHIECSAMADRYLWEEIKDRLSPRAKAKPHQFDIHGGGLDLIFPHHENEIAQSCCAFDNDLMATVWMHNGFLQVEGRKMSKSEGNFVTINELLATEKFGGRKWPGEVLRLAMLMTHYREPIDFSVKRLEEAERLLAKWPAGDAGDTAPDASVLEALSDDLNTVAAVQAVHALAQAANADPSKLSLFAASAALLGVAPKKAELSDDFSAAVQALVDMRLEMLKAKNFAEADRIRDELAAKGIQLKDGKDKETGDRVTTWEVKR</sequence>
<dbReference type="SUPFAM" id="SSF52374">
    <property type="entry name" value="Nucleotidylyl transferase"/>
    <property type="match status" value="1"/>
</dbReference>
<gene>
    <name evidence="10 13" type="primary">cysS</name>
    <name evidence="13" type="ORF">MKJ03_17620</name>
</gene>
<evidence type="ECO:0000256" key="4">
    <source>
        <dbReference type="ARBA" id="ARBA00022723"/>
    </source>
</evidence>
<protein>
    <recommendedName>
        <fullName evidence="10">Cysteine--tRNA ligase</fullName>
        <ecNumber evidence="10">6.1.1.16</ecNumber>
    </recommendedName>
    <alternativeName>
        <fullName evidence="10">Cysteinyl-tRNA synthetase</fullName>
        <shortName evidence="10">CysRS</shortName>
    </alternativeName>
</protein>
<comment type="subcellular location">
    <subcellularLocation>
        <location evidence="10">Cytoplasm</location>
    </subcellularLocation>
</comment>
<comment type="cofactor">
    <cofactor evidence="10">
        <name>Zn(2+)</name>
        <dbReference type="ChEBI" id="CHEBI:29105"/>
    </cofactor>
    <text evidence="10">Binds 1 zinc ion per subunit.</text>
</comment>
<dbReference type="Gene3D" id="3.40.50.620">
    <property type="entry name" value="HUPs"/>
    <property type="match status" value="1"/>
</dbReference>
<dbReference type="InterPro" id="IPR009080">
    <property type="entry name" value="tRNAsynth_Ia_anticodon-bd"/>
</dbReference>
<dbReference type="SUPFAM" id="SSF47323">
    <property type="entry name" value="Anticodon-binding domain of a subclass of class I aminoacyl-tRNA synthetases"/>
    <property type="match status" value="1"/>
</dbReference>
<dbReference type="PANTHER" id="PTHR10890:SF3">
    <property type="entry name" value="CYSTEINE--TRNA LIGASE, CYTOPLASMIC"/>
    <property type="match status" value="1"/>
</dbReference>
<feature type="domain" description="tRNA synthetases class I catalytic" evidence="11">
    <location>
        <begin position="18"/>
        <end position="364"/>
    </location>
</feature>
<evidence type="ECO:0000256" key="2">
    <source>
        <dbReference type="ARBA" id="ARBA00011245"/>
    </source>
</evidence>
<dbReference type="HAMAP" id="MF_00041">
    <property type="entry name" value="Cys_tRNA_synth"/>
    <property type="match status" value="1"/>
</dbReference>
<dbReference type="InterPro" id="IPR032678">
    <property type="entry name" value="tRNA-synt_1_cat_dom"/>
</dbReference>
<feature type="short sequence motif" description="'KMSKS' region" evidence="10">
    <location>
        <begin position="310"/>
        <end position="314"/>
    </location>
</feature>
<feature type="binding site" evidence="10">
    <location>
        <position position="313"/>
    </location>
    <ligand>
        <name>ATP</name>
        <dbReference type="ChEBI" id="CHEBI:30616"/>
    </ligand>
</feature>
<evidence type="ECO:0000256" key="6">
    <source>
        <dbReference type="ARBA" id="ARBA00022833"/>
    </source>
</evidence>
<keyword evidence="10" id="KW-0963">Cytoplasm</keyword>
<evidence type="ECO:0000313" key="13">
    <source>
        <dbReference type="EMBL" id="MCJ8240154.1"/>
    </source>
</evidence>
<name>A0ABT0D419_9HYPH</name>
<dbReference type="RefSeq" id="WP_245137514.1">
    <property type="nucleotide sequence ID" value="NZ_CP128477.1"/>
</dbReference>
<keyword evidence="13" id="KW-0614">Plasmid</keyword>
<reference evidence="13 14" key="1">
    <citation type="submission" date="2022-03" db="EMBL/GenBank/DDBJ databases">
        <title>Rhizobium SSM4.3 sp. nov., isolated from Sediment (Gouqi Island).</title>
        <authorList>
            <person name="Chen G."/>
        </authorList>
    </citation>
    <scope>NUCLEOTIDE SEQUENCE [LARGE SCALE GENOMIC DNA]</scope>
    <source>
        <strain evidence="13 14">SSM4.3</strain>
        <plasmid evidence="13">unnamed</plasmid>
    </source>
</reference>
<keyword evidence="14" id="KW-1185">Reference proteome</keyword>
<proteinExistence type="inferred from homology"/>
<dbReference type="EMBL" id="JALAYX010000005">
    <property type="protein sequence ID" value="MCJ8240154.1"/>
    <property type="molecule type" value="Genomic_DNA"/>
</dbReference>
<feature type="domain" description="Cysteinyl-tRNA ligase anticodon binding" evidence="12">
    <location>
        <begin position="436"/>
        <end position="481"/>
    </location>
</feature>
<dbReference type="Proteomes" id="UP001522662">
    <property type="component" value="Unassembled WGS sequence"/>
</dbReference>
<dbReference type="Pfam" id="PF01406">
    <property type="entry name" value="tRNA-synt_1e"/>
    <property type="match status" value="1"/>
</dbReference>
<keyword evidence="5 10" id="KW-0547">Nucleotide-binding</keyword>
<dbReference type="GO" id="GO:0004817">
    <property type="term" value="F:cysteine-tRNA ligase activity"/>
    <property type="evidence" value="ECO:0007669"/>
    <property type="project" value="UniProtKB-EC"/>
</dbReference>
<dbReference type="CDD" id="cd00672">
    <property type="entry name" value="CysRS_core"/>
    <property type="match status" value="1"/>
</dbReference>
<keyword evidence="9 10" id="KW-0030">Aminoacyl-tRNA synthetase</keyword>
<evidence type="ECO:0000256" key="10">
    <source>
        <dbReference type="HAMAP-Rule" id="MF_00041"/>
    </source>
</evidence>
<evidence type="ECO:0000313" key="14">
    <source>
        <dbReference type="Proteomes" id="UP001522662"/>
    </source>
</evidence>